<comment type="catalytic activity">
    <reaction evidence="2 4">
        <text>L-methionyl-[protein] + [thioredoxin]-disulfide + H2O = L-methionyl-(S)-S-oxide-[protein] + [thioredoxin]-dithiol</text>
        <dbReference type="Rhea" id="RHEA:14217"/>
        <dbReference type="Rhea" id="RHEA-COMP:10698"/>
        <dbReference type="Rhea" id="RHEA-COMP:10700"/>
        <dbReference type="Rhea" id="RHEA-COMP:12313"/>
        <dbReference type="Rhea" id="RHEA-COMP:12315"/>
        <dbReference type="ChEBI" id="CHEBI:15377"/>
        <dbReference type="ChEBI" id="CHEBI:16044"/>
        <dbReference type="ChEBI" id="CHEBI:29950"/>
        <dbReference type="ChEBI" id="CHEBI:44120"/>
        <dbReference type="ChEBI" id="CHEBI:50058"/>
        <dbReference type="EC" id="1.8.4.11"/>
    </reaction>
</comment>
<dbReference type="RefSeq" id="WP_149526859.1">
    <property type="nucleotide sequence ID" value="NZ_CP030848.1"/>
</dbReference>
<evidence type="ECO:0000313" key="6">
    <source>
        <dbReference type="EMBL" id="MDM1047780.1"/>
    </source>
</evidence>
<dbReference type="HAMAP" id="MF_01401">
    <property type="entry name" value="MsrA"/>
    <property type="match status" value="1"/>
</dbReference>
<reference evidence="6" key="2">
    <citation type="journal article" date="2022" name="Sci. Total Environ.">
        <title>Prevalence, transmission, and molecular epidemiology of tet(X)-positive bacteria among humans, animals, and environmental niches in China: An epidemiological, and genomic-based study.</title>
        <authorList>
            <person name="Dong N."/>
            <person name="Zeng Y."/>
            <person name="Cai C."/>
            <person name="Sun C."/>
            <person name="Lu J."/>
            <person name="Liu C."/>
            <person name="Zhou H."/>
            <person name="Sun Q."/>
            <person name="Shu L."/>
            <person name="Wang H."/>
            <person name="Wang Y."/>
            <person name="Wang S."/>
            <person name="Wu C."/>
            <person name="Chan E.W."/>
            <person name="Chen G."/>
            <person name="Shen Z."/>
            <person name="Chen S."/>
            <person name="Zhang R."/>
        </authorList>
    </citation>
    <scope>NUCLEOTIDE SEQUENCE</scope>
    <source>
        <strain evidence="6">R1692</strain>
    </source>
</reference>
<dbReference type="Gene3D" id="3.30.1060.10">
    <property type="entry name" value="Peptide methionine sulphoxide reductase MsrA"/>
    <property type="match status" value="1"/>
</dbReference>
<gene>
    <name evidence="4 6" type="primary">msrA</name>
    <name evidence="6" type="ORF">HX018_05970</name>
</gene>
<comment type="catalytic activity">
    <reaction evidence="3 4">
        <text>[thioredoxin]-disulfide + L-methionine + H2O = L-methionine (S)-S-oxide + [thioredoxin]-dithiol</text>
        <dbReference type="Rhea" id="RHEA:19993"/>
        <dbReference type="Rhea" id="RHEA-COMP:10698"/>
        <dbReference type="Rhea" id="RHEA-COMP:10700"/>
        <dbReference type="ChEBI" id="CHEBI:15377"/>
        <dbReference type="ChEBI" id="CHEBI:29950"/>
        <dbReference type="ChEBI" id="CHEBI:50058"/>
        <dbReference type="ChEBI" id="CHEBI:57844"/>
        <dbReference type="ChEBI" id="CHEBI:58772"/>
        <dbReference type="EC" id="1.8.4.11"/>
    </reaction>
</comment>
<dbReference type="NCBIfam" id="TIGR00401">
    <property type="entry name" value="msrA"/>
    <property type="match status" value="1"/>
</dbReference>
<keyword evidence="1 4" id="KW-0560">Oxidoreductase</keyword>
<comment type="similarity">
    <text evidence="4">Belongs to the MsrA Met sulfoxide reductase family.</text>
</comment>
<dbReference type="PANTHER" id="PTHR43774:SF1">
    <property type="entry name" value="PEPTIDE METHIONINE SULFOXIDE REDUCTASE MSRA 2"/>
    <property type="match status" value="1"/>
</dbReference>
<dbReference type="Pfam" id="PF01625">
    <property type="entry name" value="PMSR"/>
    <property type="match status" value="1"/>
</dbReference>
<feature type="active site" evidence="4">
    <location>
        <position position="9"/>
    </location>
</feature>
<dbReference type="SUPFAM" id="SSF55068">
    <property type="entry name" value="Peptide methionine sulfoxide reductase"/>
    <property type="match status" value="1"/>
</dbReference>
<evidence type="ECO:0000256" key="4">
    <source>
        <dbReference type="HAMAP-Rule" id="MF_01401"/>
    </source>
</evidence>
<dbReference type="EC" id="1.8.4.11" evidence="4"/>
<organism evidence="6 7">
    <name type="scientific">Sphingobacterium hotanense</name>
    <dbReference type="NCBI Taxonomy" id="649196"/>
    <lineage>
        <taxon>Bacteria</taxon>
        <taxon>Pseudomonadati</taxon>
        <taxon>Bacteroidota</taxon>
        <taxon>Sphingobacteriia</taxon>
        <taxon>Sphingobacteriales</taxon>
        <taxon>Sphingobacteriaceae</taxon>
        <taxon>Sphingobacterium</taxon>
    </lineage>
</organism>
<comment type="caution">
    <text evidence="6">The sequence shown here is derived from an EMBL/GenBank/DDBJ whole genome shotgun (WGS) entry which is preliminary data.</text>
</comment>
<dbReference type="GO" id="GO:0008113">
    <property type="term" value="F:peptide-methionine (S)-S-oxide reductase activity"/>
    <property type="evidence" value="ECO:0007669"/>
    <property type="project" value="UniProtKB-EC"/>
</dbReference>
<comment type="function">
    <text evidence="4">Has an important function as a repair enzyme for proteins that have been inactivated by oxidation. Catalyzes the reversible oxidation-reduction of methionine sulfoxide in proteins to methionine.</text>
</comment>
<dbReference type="InterPro" id="IPR002569">
    <property type="entry name" value="Met_Sox_Rdtase_MsrA_dom"/>
</dbReference>
<feature type="domain" description="Peptide methionine sulphoxide reductase MsrA" evidence="5">
    <location>
        <begin position="2"/>
        <end position="154"/>
    </location>
</feature>
<dbReference type="EMBL" id="JACAGK010000012">
    <property type="protein sequence ID" value="MDM1047780.1"/>
    <property type="molecule type" value="Genomic_DNA"/>
</dbReference>
<evidence type="ECO:0000256" key="2">
    <source>
        <dbReference type="ARBA" id="ARBA00047806"/>
    </source>
</evidence>
<protein>
    <recommendedName>
        <fullName evidence="4">Peptide methionine sulfoxide reductase MsrA</fullName>
        <shortName evidence="4">Protein-methionine-S-oxide reductase</shortName>
        <ecNumber evidence="4">1.8.4.11</ecNumber>
    </recommendedName>
    <alternativeName>
        <fullName evidence="4">Peptide-methionine (S)-S-oxide reductase</fullName>
        <shortName evidence="4">Peptide Met(O) reductase</shortName>
    </alternativeName>
</protein>
<name>A0ABT7NKX0_9SPHI</name>
<evidence type="ECO:0000256" key="1">
    <source>
        <dbReference type="ARBA" id="ARBA00023002"/>
    </source>
</evidence>
<proteinExistence type="inferred from homology"/>
<sequence>MKATFGGGCFWCTEVIFQNTAGVNSVRPGYMGGERENPTYEQVCSGATGHVEVIEIDFDESQIGFQKLLEVFFKTHDPTTLNRQGADVGTQYRSVVFYHDEAQKLAAMDFIQALESEKVFDSPIVTAVEPASRFWEAEAYHHDYFNQNPQNQFCQVVIAPKLNKYLKSLNH</sequence>
<dbReference type="PANTHER" id="PTHR43774">
    <property type="entry name" value="PEPTIDE METHIONINE SULFOXIDE REDUCTASE"/>
    <property type="match status" value="1"/>
</dbReference>
<evidence type="ECO:0000313" key="7">
    <source>
        <dbReference type="Proteomes" id="UP001170954"/>
    </source>
</evidence>
<dbReference type="InterPro" id="IPR036509">
    <property type="entry name" value="Met_Sox_Rdtase_MsrA_sf"/>
</dbReference>
<reference evidence="6" key="1">
    <citation type="submission" date="2020-06" db="EMBL/GenBank/DDBJ databases">
        <authorList>
            <person name="Dong N."/>
        </authorList>
    </citation>
    <scope>NUCLEOTIDE SEQUENCE</scope>
    <source>
        <strain evidence="6">R1692</strain>
    </source>
</reference>
<keyword evidence="7" id="KW-1185">Reference proteome</keyword>
<accession>A0ABT7NKX0</accession>
<evidence type="ECO:0000259" key="5">
    <source>
        <dbReference type="Pfam" id="PF01625"/>
    </source>
</evidence>
<dbReference type="Proteomes" id="UP001170954">
    <property type="component" value="Unassembled WGS sequence"/>
</dbReference>
<evidence type="ECO:0000256" key="3">
    <source>
        <dbReference type="ARBA" id="ARBA00048782"/>
    </source>
</evidence>